<protein>
    <submittedName>
        <fullName evidence="1">Uncharacterized protein</fullName>
    </submittedName>
</protein>
<dbReference type="OMA" id="QSERSKC"/>
<dbReference type="EMBL" id="MRVG01000007">
    <property type="protein sequence ID" value="PMB67169.1"/>
    <property type="molecule type" value="Genomic_DNA"/>
</dbReference>
<dbReference type="InterPro" id="IPR027417">
    <property type="entry name" value="P-loop_NTPase"/>
</dbReference>
<dbReference type="PANTHER" id="PTHR48312:SF1">
    <property type="entry name" value="SULFOTRANSFERASE"/>
    <property type="match status" value="1"/>
</dbReference>
<gene>
    <name evidence="1" type="ORF">BM221_006831</name>
</gene>
<comment type="caution">
    <text evidence="1">The sequence shown here is derived from an EMBL/GenBank/DDBJ whole genome shotgun (WGS) entry which is preliminary data.</text>
</comment>
<sequence length="334" mass="37431">MTKPRPSDVFFFSCPRTLSNLLVKLLSQQQGWEGSGYYFHSACMYAVENFSCSVDAEAPPEKRQEFVRQLREGFAKMEAARDKAHRNGNALFLKNHCAQIWKPSSLYEATKNGQFAAEFTLDDDDDDDDAPPRAHTNPTMLTDAYLVSFVPIFLIRHPALMVDSWFRASTRAGHPPDPCLTTRARGRGLGLARELYDWYAAMLLTTATSDESRSQSRSPPTPGCKGVPIVVDADDVLEGDAVPRLTAVIGMDPAQVLRGWEAQSTEGMVPLDKSYMQGICDSTGIDTSKSARRLDIEAMYRSWRETYGDEVAEYMVKATESDLPNYEYMKSKKM</sequence>
<dbReference type="SUPFAM" id="SSF52540">
    <property type="entry name" value="P-loop containing nucleoside triphosphate hydrolases"/>
    <property type="match status" value="1"/>
</dbReference>
<dbReference type="Proteomes" id="UP000235728">
    <property type="component" value="Unassembled WGS sequence"/>
</dbReference>
<organism evidence="1 2">
    <name type="scientific">Beauveria bassiana</name>
    <name type="common">White muscardine disease fungus</name>
    <name type="synonym">Tritirachium shiotae</name>
    <dbReference type="NCBI Taxonomy" id="176275"/>
    <lineage>
        <taxon>Eukaryota</taxon>
        <taxon>Fungi</taxon>
        <taxon>Dikarya</taxon>
        <taxon>Ascomycota</taxon>
        <taxon>Pezizomycotina</taxon>
        <taxon>Sordariomycetes</taxon>
        <taxon>Hypocreomycetidae</taxon>
        <taxon>Hypocreales</taxon>
        <taxon>Cordycipitaceae</taxon>
        <taxon>Beauveria</taxon>
    </lineage>
</organism>
<reference evidence="1 2" key="1">
    <citation type="journal article" date="2016" name="Appl. Microbiol. Biotechnol.">
        <title>Characterization of T-DNA insertion mutants with decreased virulence in the entomopathogenic fungus Beauveria bassiana JEF-007.</title>
        <authorList>
            <person name="Kim S."/>
            <person name="Lee S.J."/>
            <person name="Nai Y.S."/>
            <person name="Yu J.S."/>
            <person name="Lee M.R."/>
            <person name="Yang Y.T."/>
            <person name="Kim J.S."/>
        </authorList>
    </citation>
    <scope>NUCLEOTIDE SEQUENCE [LARGE SCALE GENOMIC DNA]</scope>
    <source>
        <strain evidence="1 2">JEF-007</strain>
    </source>
</reference>
<dbReference type="AlphaFoldDB" id="A0A2N6NIR4"/>
<accession>A0A2N6NIR4</accession>
<dbReference type="PANTHER" id="PTHR48312">
    <property type="match status" value="1"/>
</dbReference>
<name>A0A2N6NIR4_BEABA</name>
<proteinExistence type="predicted"/>
<evidence type="ECO:0000313" key="1">
    <source>
        <dbReference type="EMBL" id="PMB67169.1"/>
    </source>
</evidence>
<evidence type="ECO:0000313" key="2">
    <source>
        <dbReference type="Proteomes" id="UP000235728"/>
    </source>
</evidence>